<reference evidence="4 5" key="1">
    <citation type="journal article" date="2024" name="Nat. Commun.">
        <title>Phylogenomics reveals the evolutionary origins of lichenization in chlorophyte algae.</title>
        <authorList>
            <person name="Puginier C."/>
            <person name="Libourel C."/>
            <person name="Otte J."/>
            <person name="Skaloud P."/>
            <person name="Haon M."/>
            <person name="Grisel S."/>
            <person name="Petersen M."/>
            <person name="Berrin J.G."/>
            <person name="Delaux P.M."/>
            <person name="Dal Grande F."/>
            <person name="Keller J."/>
        </authorList>
    </citation>
    <scope>NUCLEOTIDE SEQUENCE [LARGE SCALE GENOMIC DNA]</scope>
    <source>
        <strain evidence="4 5">SAG 2043</strain>
    </source>
</reference>
<dbReference type="SMART" id="SM00338">
    <property type="entry name" value="BRLZ"/>
    <property type="match status" value="1"/>
</dbReference>
<feature type="compositionally biased region" description="Basic and acidic residues" evidence="2">
    <location>
        <begin position="184"/>
        <end position="198"/>
    </location>
</feature>
<keyword evidence="1" id="KW-0175">Coiled coil</keyword>
<comment type="caution">
    <text evidence="4">The sequence shown here is derived from an EMBL/GenBank/DDBJ whole genome shotgun (WGS) entry which is preliminary data.</text>
</comment>
<feature type="region of interest" description="Disordered" evidence="2">
    <location>
        <begin position="1"/>
        <end position="50"/>
    </location>
</feature>
<dbReference type="EMBL" id="JALJOR010000011">
    <property type="protein sequence ID" value="KAK9808827.1"/>
    <property type="molecule type" value="Genomic_DNA"/>
</dbReference>
<dbReference type="PROSITE" id="PS00036">
    <property type="entry name" value="BZIP_BASIC"/>
    <property type="match status" value="1"/>
</dbReference>
<feature type="compositionally biased region" description="Polar residues" evidence="2">
    <location>
        <begin position="134"/>
        <end position="149"/>
    </location>
</feature>
<evidence type="ECO:0000256" key="2">
    <source>
        <dbReference type="SAM" id="MobiDB-lite"/>
    </source>
</evidence>
<gene>
    <name evidence="4" type="ORF">WJX72_004421</name>
</gene>
<evidence type="ECO:0000256" key="1">
    <source>
        <dbReference type="SAM" id="Coils"/>
    </source>
</evidence>
<feature type="compositionally biased region" description="Low complexity" evidence="2">
    <location>
        <begin position="22"/>
        <end position="38"/>
    </location>
</feature>
<feature type="region of interest" description="Disordered" evidence="2">
    <location>
        <begin position="120"/>
        <end position="198"/>
    </location>
</feature>
<evidence type="ECO:0000313" key="5">
    <source>
        <dbReference type="Proteomes" id="UP001489004"/>
    </source>
</evidence>
<feature type="region of interest" description="Disordered" evidence="2">
    <location>
        <begin position="62"/>
        <end position="87"/>
    </location>
</feature>
<dbReference type="GO" id="GO:0003700">
    <property type="term" value="F:DNA-binding transcription factor activity"/>
    <property type="evidence" value="ECO:0007669"/>
    <property type="project" value="InterPro"/>
</dbReference>
<feature type="domain" description="BZIP" evidence="3">
    <location>
        <begin position="190"/>
        <end position="203"/>
    </location>
</feature>
<protein>
    <recommendedName>
        <fullName evidence="3">BZIP domain-containing protein</fullName>
    </recommendedName>
</protein>
<accession>A0AAW1PLH2</accession>
<evidence type="ECO:0000259" key="3">
    <source>
        <dbReference type="PROSITE" id="PS00036"/>
    </source>
</evidence>
<name>A0AAW1PLH2_9CHLO</name>
<proteinExistence type="predicted"/>
<sequence>MFAGPVRAFGLGQDSSRTAQPSRTNHSSSPSSSLVEGSLEPIGLPRNFSNSHLWRPVITSTHNSRADLTSSRSTQLPQQQAASDMPSASANLRIQVAQRPVQPALTIHIKKAAGFVIGTDANNSPRVDTPMQAEGSQARLSSLGRSKSSVAEDKRRSSRLRQPSLRSQDYVGLMDGSGSDGEDDSPKTTREKNRDAQRRFRARQKMIIDTQTERIEQLEAELETALAENERLRKENALLVAIK</sequence>
<dbReference type="InterPro" id="IPR004827">
    <property type="entry name" value="bZIP"/>
</dbReference>
<dbReference type="Gene3D" id="1.20.5.170">
    <property type="match status" value="1"/>
</dbReference>
<evidence type="ECO:0000313" key="4">
    <source>
        <dbReference type="EMBL" id="KAK9808827.1"/>
    </source>
</evidence>
<dbReference type="InterPro" id="IPR046347">
    <property type="entry name" value="bZIP_sf"/>
</dbReference>
<dbReference type="AlphaFoldDB" id="A0AAW1PLH2"/>
<dbReference type="CDD" id="cd14686">
    <property type="entry name" value="bZIP"/>
    <property type="match status" value="1"/>
</dbReference>
<keyword evidence="5" id="KW-1185">Reference proteome</keyword>
<feature type="coiled-coil region" evidence="1">
    <location>
        <begin position="201"/>
        <end position="235"/>
    </location>
</feature>
<organism evidence="4 5">
    <name type="scientific">[Myrmecia] bisecta</name>
    <dbReference type="NCBI Taxonomy" id="41462"/>
    <lineage>
        <taxon>Eukaryota</taxon>
        <taxon>Viridiplantae</taxon>
        <taxon>Chlorophyta</taxon>
        <taxon>core chlorophytes</taxon>
        <taxon>Trebouxiophyceae</taxon>
        <taxon>Trebouxiales</taxon>
        <taxon>Trebouxiaceae</taxon>
        <taxon>Myrmecia</taxon>
    </lineage>
</organism>
<dbReference type="Proteomes" id="UP001489004">
    <property type="component" value="Unassembled WGS sequence"/>
</dbReference>
<dbReference type="SUPFAM" id="SSF57959">
    <property type="entry name" value="Leucine zipper domain"/>
    <property type="match status" value="1"/>
</dbReference>